<keyword evidence="4" id="KW-1185">Reference proteome</keyword>
<dbReference type="Gene3D" id="3.30.530.20">
    <property type="match status" value="1"/>
</dbReference>
<dbReference type="SMART" id="SM00418">
    <property type="entry name" value="HTH_ARSR"/>
    <property type="match status" value="1"/>
</dbReference>
<dbReference type="PROSITE" id="PS50987">
    <property type="entry name" value="HTH_ARSR_2"/>
    <property type="match status" value="1"/>
</dbReference>
<comment type="similarity">
    <text evidence="1">Belongs to the AHA1 family.</text>
</comment>
<dbReference type="InterPro" id="IPR023393">
    <property type="entry name" value="START-like_dom_sf"/>
</dbReference>
<dbReference type="InterPro" id="IPR036390">
    <property type="entry name" value="WH_DNA-bd_sf"/>
</dbReference>
<sequence>MDAVFKALADASRRELLDSLNRRNGQTLRELCAGLDMTRQAVTKHLSVLEAAGLVATARRGREKLHYLNSAPINEIAERWIDRYDRERARALADLKHALEGTAMSETTFVYVTYIKTTPDRLWEALTTPAFISRYFDDSGPRSEWTPGAPIAWKADTGREFRDWGQRVLEAEPGKRLSYTWHNYEQELADMFGWSDEKLAELRKEPISTVTFEIEPAGEGTVKLTVTHDGFAPGSEMLKGVSQGWPAILSNLKTLLESDQTLAFG</sequence>
<dbReference type="PANTHER" id="PTHR38600:SF1">
    <property type="entry name" value="TRANSCRIPTIONAL REGULATORY PROTEIN"/>
    <property type="match status" value="1"/>
</dbReference>
<dbReference type="PRINTS" id="PR00778">
    <property type="entry name" value="HTHARSR"/>
</dbReference>
<dbReference type="RefSeq" id="WP_189128033.1">
    <property type="nucleotide sequence ID" value="NZ_BMNH01000029.1"/>
</dbReference>
<evidence type="ECO:0000313" key="4">
    <source>
        <dbReference type="Proteomes" id="UP000646523"/>
    </source>
</evidence>
<organism evidence="3 4">
    <name type="scientific">Nonomuraea cavernae</name>
    <dbReference type="NCBI Taxonomy" id="2045107"/>
    <lineage>
        <taxon>Bacteria</taxon>
        <taxon>Bacillati</taxon>
        <taxon>Actinomycetota</taxon>
        <taxon>Actinomycetes</taxon>
        <taxon>Streptosporangiales</taxon>
        <taxon>Streptosporangiaceae</taxon>
        <taxon>Nonomuraea</taxon>
    </lineage>
</organism>
<dbReference type="CDD" id="cd08893">
    <property type="entry name" value="SRPBCC_CalC_Aha1-like_GntR-HTH"/>
    <property type="match status" value="1"/>
</dbReference>
<dbReference type="CDD" id="cd00090">
    <property type="entry name" value="HTH_ARSR"/>
    <property type="match status" value="1"/>
</dbReference>
<evidence type="ECO:0000313" key="3">
    <source>
        <dbReference type="EMBL" id="GGO79577.1"/>
    </source>
</evidence>
<proteinExistence type="inferred from homology"/>
<evidence type="ECO:0000256" key="1">
    <source>
        <dbReference type="ARBA" id="ARBA00006817"/>
    </source>
</evidence>
<dbReference type="InterPro" id="IPR001845">
    <property type="entry name" value="HTH_ArsR_DNA-bd_dom"/>
</dbReference>
<comment type="caution">
    <text evidence="3">The sequence shown here is derived from an EMBL/GenBank/DDBJ whole genome shotgun (WGS) entry which is preliminary data.</text>
</comment>
<protein>
    <submittedName>
        <fullName evidence="3">ArsR family transcriptional regulator</fullName>
    </submittedName>
</protein>
<dbReference type="Gene3D" id="1.10.10.10">
    <property type="entry name" value="Winged helix-like DNA-binding domain superfamily/Winged helix DNA-binding domain"/>
    <property type="match status" value="1"/>
</dbReference>
<dbReference type="InterPro" id="IPR013538">
    <property type="entry name" value="ASHA1/2-like_C"/>
</dbReference>
<gene>
    <name evidence="3" type="ORF">GCM10012289_64190</name>
</gene>
<dbReference type="InterPro" id="IPR036388">
    <property type="entry name" value="WH-like_DNA-bd_sf"/>
</dbReference>
<dbReference type="EMBL" id="BMNH01000029">
    <property type="protein sequence ID" value="GGO79577.1"/>
    <property type="molecule type" value="Genomic_DNA"/>
</dbReference>
<reference evidence="3" key="2">
    <citation type="submission" date="2020-09" db="EMBL/GenBank/DDBJ databases">
        <authorList>
            <person name="Sun Q."/>
            <person name="Zhou Y."/>
        </authorList>
    </citation>
    <scope>NUCLEOTIDE SEQUENCE</scope>
    <source>
        <strain evidence="3">CGMCC 4.7368</strain>
    </source>
</reference>
<feature type="domain" description="HTH arsR-type" evidence="2">
    <location>
        <begin position="1"/>
        <end position="88"/>
    </location>
</feature>
<dbReference type="GO" id="GO:0003700">
    <property type="term" value="F:DNA-binding transcription factor activity"/>
    <property type="evidence" value="ECO:0007669"/>
    <property type="project" value="InterPro"/>
</dbReference>
<dbReference type="InterPro" id="IPR011991">
    <property type="entry name" value="ArsR-like_HTH"/>
</dbReference>
<dbReference type="NCBIfam" id="NF033788">
    <property type="entry name" value="HTH_metalloreg"/>
    <property type="match status" value="1"/>
</dbReference>
<dbReference type="AlphaFoldDB" id="A0A917ZCV5"/>
<dbReference type="Pfam" id="PF08327">
    <property type="entry name" value="AHSA1"/>
    <property type="match status" value="1"/>
</dbReference>
<name>A0A917ZCV5_9ACTN</name>
<dbReference type="Proteomes" id="UP000646523">
    <property type="component" value="Unassembled WGS sequence"/>
</dbReference>
<dbReference type="SUPFAM" id="SSF55961">
    <property type="entry name" value="Bet v1-like"/>
    <property type="match status" value="1"/>
</dbReference>
<dbReference type="Pfam" id="PF12840">
    <property type="entry name" value="HTH_20"/>
    <property type="match status" value="1"/>
</dbReference>
<dbReference type="PANTHER" id="PTHR38600">
    <property type="entry name" value="TRANSCRIPTIONAL REGULATORY PROTEIN"/>
    <property type="match status" value="1"/>
</dbReference>
<reference evidence="3" key="1">
    <citation type="journal article" date="2014" name="Int. J. Syst. Evol. Microbiol.">
        <title>Complete genome sequence of Corynebacterium casei LMG S-19264T (=DSM 44701T), isolated from a smear-ripened cheese.</title>
        <authorList>
            <consortium name="US DOE Joint Genome Institute (JGI-PGF)"/>
            <person name="Walter F."/>
            <person name="Albersmeier A."/>
            <person name="Kalinowski J."/>
            <person name="Ruckert C."/>
        </authorList>
    </citation>
    <scope>NUCLEOTIDE SEQUENCE</scope>
    <source>
        <strain evidence="3">CGMCC 4.7368</strain>
    </source>
</reference>
<accession>A0A917ZCV5</accession>
<evidence type="ECO:0000259" key="2">
    <source>
        <dbReference type="PROSITE" id="PS50987"/>
    </source>
</evidence>
<dbReference type="SUPFAM" id="SSF46785">
    <property type="entry name" value="Winged helix' DNA-binding domain"/>
    <property type="match status" value="1"/>
</dbReference>